<feature type="transmembrane region" description="Helical" evidence="1">
    <location>
        <begin position="372"/>
        <end position="391"/>
    </location>
</feature>
<dbReference type="Gene3D" id="3.40.1580.10">
    <property type="entry name" value="SMI1/KNR4-like"/>
    <property type="match status" value="1"/>
</dbReference>
<proteinExistence type="predicted"/>
<evidence type="ECO:0000313" key="4">
    <source>
        <dbReference type="Proteomes" id="UP000244168"/>
    </source>
</evidence>
<dbReference type="SMART" id="SM00860">
    <property type="entry name" value="SMI1_KNR4"/>
    <property type="match status" value="1"/>
</dbReference>
<sequence length="401" mass="46044">MLYHDVMKITDAIDLLKSYKGPDRLTFRPPASEELIAGFEQSFGVALPGDFKTFYRFANGFEGEEDMFNMISLEEIHVDKSDNNGFPIAEYMIYSDSWELQVNPLNENGYVISYSGLELTHSLGEFIGRFLKGGVLGGYGLYFWHDEMRAKHNGPSKPEKFARLLAIFRWGLINRIIEIEQVKDWADHIVLTEEEPDYFFMELSMAKDANGVIALLDTQKREEDVIFRRVLFGLIYNCLIKAPIAPSDAMDMLYRLNSIDVLTYAEFSSIINIEDAFDCGEIEAKDDILVFLEQYKSFSLFNYDMWECYNRKLEEEFSVVERDNSRKAAWQALVSKERAKPLTKSKAFAVIGLLAVVFMSLAYLASMYRDSFGNPIALSPIITLLLMLFFLSAKATIKRIY</sequence>
<organism evidence="3 4">
    <name type="scientific">Mucilaginibacter yixingensis</name>
    <dbReference type="NCBI Taxonomy" id="1295612"/>
    <lineage>
        <taxon>Bacteria</taxon>
        <taxon>Pseudomonadati</taxon>
        <taxon>Bacteroidota</taxon>
        <taxon>Sphingobacteriia</taxon>
        <taxon>Sphingobacteriales</taxon>
        <taxon>Sphingobacteriaceae</taxon>
        <taxon>Mucilaginibacter</taxon>
    </lineage>
</organism>
<feature type="transmembrane region" description="Helical" evidence="1">
    <location>
        <begin position="347"/>
        <end position="366"/>
    </location>
</feature>
<dbReference type="InterPro" id="IPR037883">
    <property type="entry name" value="Knr4/Smi1-like_sf"/>
</dbReference>
<feature type="domain" description="Knr4/Smi1-like" evidence="2">
    <location>
        <begin position="30"/>
        <end position="167"/>
    </location>
</feature>
<protein>
    <submittedName>
        <fullName evidence="3">SUKH superfamily protein</fullName>
    </submittedName>
</protein>
<dbReference type="SUPFAM" id="SSF160631">
    <property type="entry name" value="SMI1/KNR4-like"/>
    <property type="match status" value="1"/>
</dbReference>
<evidence type="ECO:0000256" key="1">
    <source>
        <dbReference type="SAM" id="Phobius"/>
    </source>
</evidence>
<keyword evidence="1" id="KW-0812">Transmembrane</keyword>
<evidence type="ECO:0000259" key="2">
    <source>
        <dbReference type="SMART" id="SM00860"/>
    </source>
</evidence>
<accession>A0A2T5J5K7</accession>
<dbReference type="Proteomes" id="UP000244168">
    <property type="component" value="Unassembled WGS sequence"/>
</dbReference>
<dbReference type="OrthoDB" id="1494506at2"/>
<gene>
    <name evidence="3" type="ORF">C8P68_1088</name>
</gene>
<dbReference type="Pfam" id="PF09346">
    <property type="entry name" value="SMI1_KNR4"/>
    <property type="match status" value="1"/>
</dbReference>
<dbReference type="AlphaFoldDB" id="A0A2T5J5K7"/>
<keyword evidence="4" id="KW-1185">Reference proteome</keyword>
<evidence type="ECO:0000313" key="3">
    <source>
        <dbReference type="EMBL" id="PTQ93546.1"/>
    </source>
</evidence>
<name>A0A2T5J5K7_9SPHI</name>
<dbReference type="InterPro" id="IPR018958">
    <property type="entry name" value="Knr4/Smi1-like_dom"/>
</dbReference>
<dbReference type="EMBL" id="QAOQ01000008">
    <property type="protein sequence ID" value="PTQ93546.1"/>
    <property type="molecule type" value="Genomic_DNA"/>
</dbReference>
<keyword evidence="1" id="KW-0472">Membrane</keyword>
<keyword evidence="1" id="KW-1133">Transmembrane helix</keyword>
<reference evidence="3 4" key="1">
    <citation type="submission" date="2018-04" db="EMBL/GenBank/DDBJ databases">
        <title>Genomic Encyclopedia of Archaeal and Bacterial Type Strains, Phase II (KMG-II): from individual species to whole genera.</title>
        <authorList>
            <person name="Goeker M."/>
        </authorList>
    </citation>
    <scope>NUCLEOTIDE SEQUENCE [LARGE SCALE GENOMIC DNA]</scope>
    <source>
        <strain evidence="3 4">DSM 26809</strain>
    </source>
</reference>
<comment type="caution">
    <text evidence="3">The sequence shown here is derived from an EMBL/GenBank/DDBJ whole genome shotgun (WGS) entry which is preliminary data.</text>
</comment>